<accession>A0ABW4XL66</accession>
<organism evidence="4 5">
    <name type="scientific">Corallincola platygyrae</name>
    <dbReference type="NCBI Taxonomy" id="1193278"/>
    <lineage>
        <taxon>Bacteria</taxon>
        <taxon>Pseudomonadati</taxon>
        <taxon>Pseudomonadota</taxon>
        <taxon>Gammaproteobacteria</taxon>
        <taxon>Alteromonadales</taxon>
        <taxon>Psychromonadaceae</taxon>
        <taxon>Corallincola</taxon>
    </lineage>
</organism>
<dbReference type="Gene3D" id="2.60.40.1470">
    <property type="entry name" value="ApaG domain"/>
    <property type="match status" value="1"/>
</dbReference>
<keyword evidence="5" id="KW-1185">Reference proteome</keyword>
<gene>
    <name evidence="2 4" type="primary">apaG</name>
    <name evidence="4" type="ORF">ACFSJ3_09880</name>
</gene>
<name>A0ABW4XL66_9GAMM</name>
<evidence type="ECO:0000313" key="5">
    <source>
        <dbReference type="Proteomes" id="UP001597380"/>
    </source>
</evidence>
<dbReference type="EMBL" id="JBHUHT010000012">
    <property type="protein sequence ID" value="MFD2096291.1"/>
    <property type="molecule type" value="Genomic_DNA"/>
</dbReference>
<dbReference type="Pfam" id="PF04379">
    <property type="entry name" value="DUF525"/>
    <property type="match status" value="1"/>
</dbReference>
<evidence type="ECO:0000256" key="1">
    <source>
        <dbReference type="ARBA" id="ARBA00017693"/>
    </source>
</evidence>
<dbReference type="NCBIfam" id="NF003967">
    <property type="entry name" value="PRK05461.1"/>
    <property type="match status" value="1"/>
</dbReference>
<dbReference type="PROSITE" id="PS51087">
    <property type="entry name" value="APAG"/>
    <property type="match status" value="1"/>
</dbReference>
<reference evidence="5" key="1">
    <citation type="journal article" date="2019" name="Int. J. Syst. Evol. Microbiol.">
        <title>The Global Catalogue of Microorganisms (GCM) 10K type strain sequencing project: providing services to taxonomists for standard genome sequencing and annotation.</title>
        <authorList>
            <consortium name="The Broad Institute Genomics Platform"/>
            <consortium name="The Broad Institute Genome Sequencing Center for Infectious Disease"/>
            <person name="Wu L."/>
            <person name="Ma J."/>
        </authorList>
    </citation>
    <scope>NUCLEOTIDE SEQUENCE [LARGE SCALE GENOMIC DNA]</scope>
    <source>
        <strain evidence="5">CGMCC 1.10992</strain>
    </source>
</reference>
<protein>
    <recommendedName>
        <fullName evidence="1 2">Protein ApaG</fullName>
    </recommendedName>
</protein>
<dbReference type="InterPro" id="IPR036767">
    <property type="entry name" value="ApaG_sf"/>
</dbReference>
<feature type="domain" description="ApaG" evidence="3">
    <location>
        <begin position="1"/>
        <end position="124"/>
    </location>
</feature>
<dbReference type="HAMAP" id="MF_00791">
    <property type="entry name" value="ApaG"/>
    <property type="match status" value="1"/>
</dbReference>
<evidence type="ECO:0000259" key="3">
    <source>
        <dbReference type="PROSITE" id="PS51087"/>
    </source>
</evidence>
<proteinExistence type="inferred from homology"/>
<dbReference type="RefSeq" id="WP_345339329.1">
    <property type="nucleotide sequence ID" value="NZ_BAABLI010000008.1"/>
</dbReference>
<evidence type="ECO:0000313" key="4">
    <source>
        <dbReference type="EMBL" id="MFD2096291.1"/>
    </source>
</evidence>
<dbReference type="Proteomes" id="UP001597380">
    <property type="component" value="Unassembled WGS sequence"/>
</dbReference>
<dbReference type="PANTHER" id="PTHR14289">
    <property type="entry name" value="F-BOX ONLY PROTEIN 3"/>
    <property type="match status" value="1"/>
</dbReference>
<dbReference type="InterPro" id="IPR007474">
    <property type="entry name" value="ApaG_domain"/>
</dbReference>
<sequence length="124" mass="13901">MSQPSIRITIEPEYMEEHSTPENEHYLFSYTITIENMGEEEIQLLERHWIITDGNGEANEVHGPGVVGEQPYIAPDDEFEYTSSAAFPTPIGFMQGHYLMQTASGARFKAPIPAFRLAIPGTVN</sequence>
<dbReference type="PANTHER" id="PTHR14289:SF16">
    <property type="entry name" value="POLYMERASE DELTA-INTERACTING PROTEIN 2"/>
    <property type="match status" value="1"/>
</dbReference>
<dbReference type="InterPro" id="IPR023065">
    <property type="entry name" value="Uncharacterised_ApaG"/>
</dbReference>
<evidence type="ECO:0000256" key="2">
    <source>
        <dbReference type="HAMAP-Rule" id="MF_00791"/>
    </source>
</evidence>
<comment type="caution">
    <text evidence="4">The sequence shown here is derived from an EMBL/GenBank/DDBJ whole genome shotgun (WGS) entry which is preliminary data.</text>
</comment>
<dbReference type="SUPFAM" id="SSF110069">
    <property type="entry name" value="ApaG-like"/>
    <property type="match status" value="1"/>
</dbReference>